<reference evidence="2 3" key="2">
    <citation type="journal article" date="2013" name="PLoS ONE">
        <title>INDIGO - INtegrated Data Warehouse of MIcrobial GenOmes with Examples from the Red Sea Extremophiles.</title>
        <authorList>
            <person name="Alam I."/>
            <person name="Antunes A."/>
            <person name="Kamau A.A."/>
            <person name="Ba Alawi W."/>
            <person name="Kalkatawi M."/>
            <person name="Stingl U."/>
            <person name="Bajic V.B."/>
        </authorList>
    </citation>
    <scope>NUCLEOTIDE SEQUENCE [LARGE SCALE GENOMIC DNA]</scope>
    <source>
        <strain evidence="2 3">E1L3A</strain>
    </source>
</reference>
<dbReference type="AlphaFoldDB" id="U2EMB7"/>
<dbReference type="eggNOG" id="ENOG50327BS">
    <property type="taxonomic scope" value="Bacteria"/>
</dbReference>
<reference evidence="2 3" key="1">
    <citation type="journal article" date="2011" name="J. Bacteriol.">
        <title>Genome sequence of Salinisphaera shabanensis, a gammaproteobacterium from the harsh, variable environment of the brine-seawater interface of the Shaban Deep in the Red Sea.</title>
        <authorList>
            <person name="Antunes A."/>
            <person name="Alam I."/>
            <person name="Bajic V.B."/>
            <person name="Stingl U."/>
        </authorList>
    </citation>
    <scope>NUCLEOTIDE SEQUENCE [LARGE SCALE GENOMIC DNA]</scope>
    <source>
        <strain evidence="2 3">E1L3A</strain>
    </source>
</reference>
<feature type="transmembrane region" description="Helical" evidence="1">
    <location>
        <begin position="7"/>
        <end position="31"/>
    </location>
</feature>
<keyword evidence="1" id="KW-0812">Transmembrane</keyword>
<sequence>MFAFIKAFVAGFVSTLTFHQGLLWIFIAAQIIPGGTPWNMAPVPPFDIPSVLSLAFWGGLWGMLLWLLIRRALAAGYYVGAIILGAIGPTLVYLFIVQWLKGQTMTEIFDGLSMARVGVGLALNGFWGLGVAVFMRVMHPPR</sequence>
<comment type="caution">
    <text evidence="2">The sequence shown here is derived from an EMBL/GenBank/DDBJ whole genome shotgun (WGS) entry which is preliminary data.</text>
</comment>
<evidence type="ECO:0000313" key="2">
    <source>
        <dbReference type="EMBL" id="ERJ19327.1"/>
    </source>
</evidence>
<dbReference type="RefSeq" id="WP_006913964.1">
    <property type="nucleotide sequence ID" value="NZ_AFNV02000010.1"/>
</dbReference>
<feature type="transmembrane region" description="Helical" evidence="1">
    <location>
        <begin position="76"/>
        <end position="97"/>
    </location>
</feature>
<keyword evidence="3" id="KW-1185">Reference proteome</keyword>
<keyword evidence="1" id="KW-1133">Transmembrane helix</keyword>
<evidence type="ECO:0000256" key="1">
    <source>
        <dbReference type="SAM" id="Phobius"/>
    </source>
</evidence>
<proteinExistence type="predicted"/>
<dbReference type="STRING" id="1033802.SSPSH_001701"/>
<protein>
    <submittedName>
        <fullName evidence="2">Membrane protein</fullName>
    </submittedName>
</protein>
<evidence type="ECO:0000313" key="3">
    <source>
        <dbReference type="Proteomes" id="UP000006242"/>
    </source>
</evidence>
<dbReference type="OrthoDB" id="7062791at2"/>
<dbReference type="Proteomes" id="UP000006242">
    <property type="component" value="Unassembled WGS sequence"/>
</dbReference>
<organism evidence="2 3">
    <name type="scientific">Salinisphaera shabanensis E1L3A</name>
    <dbReference type="NCBI Taxonomy" id="1033802"/>
    <lineage>
        <taxon>Bacteria</taxon>
        <taxon>Pseudomonadati</taxon>
        <taxon>Pseudomonadota</taxon>
        <taxon>Gammaproteobacteria</taxon>
        <taxon>Salinisphaerales</taxon>
        <taxon>Salinisphaeraceae</taxon>
        <taxon>Salinisphaera</taxon>
    </lineage>
</organism>
<gene>
    <name evidence="2" type="ORF">SSPSH_001701</name>
</gene>
<dbReference type="EMBL" id="AFNV02000010">
    <property type="protein sequence ID" value="ERJ19327.1"/>
    <property type="molecule type" value="Genomic_DNA"/>
</dbReference>
<name>U2EMB7_9GAMM</name>
<feature type="transmembrane region" description="Helical" evidence="1">
    <location>
        <begin position="117"/>
        <end position="138"/>
    </location>
</feature>
<accession>U2EMB7</accession>
<keyword evidence="1" id="KW-0472">Membrane</keyword>
<feature type="transmembrane region" description="Helical" evidence="1">
    <location>
        <begin position="51"/>
        <end position="69"/>
    </location>
</feature>